<dbReference type="Pfam" id="PF13365">
    <property type="entry name" value="Trypsin_2"/>
    <property type="match status" value="1"/>
</dbReference>
<dbReference type="PANTHER" id="PTHR43343">
    <property type="entry name" value="PEPTIDASE S12"/>
    <property type="match status" value="1"/>
</dbReference>
<keyword evidence="2" id="KW-0645">Protease</keyword>
<dbReference type="Gene3D" id="2.40.10.10">
    <property type="entry name" value="Trypsin-like serine proteases"/>
    <property type="match status" value="2"/>
</dbReference>
<keyword evidence="3" id="KW-0378">Hydrolase</keyword>
<dbReference type="Gene3D" id="2.60.120.380">
    <property type="match status" value="1"/>
</dbReference>
<evidence type="ECO:0000256" key="1">
    <source>
        <dbReference type="ARBA" id="ARBA00010541"/>
    </source>
</evidence>
<dbReference type="InterPro" id="IPR008964">
    <property type="entry name" value="Invasin/intimin_cell_adhesion"/>
</dbReference>
<dbReference type="SMART" id="SM00635">
    <property type="entry name" value="BID_2"/>
    <property type="match status" value="2"/>
</dbReference>
<dbReference type="Gene3D" id="2.60.40.1080">
    <property type="match status" value="2"/>
</dbReference>
<organism evidence="5 6">
    <name type="scientific">Lachnoclostridium phytofermentans</name>
    <dbReference type="NCBI Taxonomy" id="66219"/>
    <lineage>
        <taxon>Bacteria</taxon>
        <taxon>Bacillati</taxon>
        <taxon>Bacillota</taxon>
        <taxon>Clostridia</taxon>
        <taxon>Lachnospirales</taxon>
        <taxon>Lachnospiraceae</taxon>
    </lineage>
</organism>
<dbReference type="Proteomes" id="UP000262969">
    <property type="component" value="Unassembled WGS sequence"/>
</dbReference>
<dbReference type="InterPro" id="IPR003343">
    <property type="entry name" value="Big_2"/>
</dbReference>
<gene>
    <name evidence="5" type="ORF">DHW61_00330</name>
</gene>
<sequence length="537" mass="58776">MGKMKRIILNSLLLVTLMFSITSISYVAPTKVFAATSTTSKPKLTSTKKTLYKGYKSYSLSFNNLSKAAKVSYKSSNSKIAKVDSTGKVTPLAKGTATITATVKQNNETYSLKAYITVKDPYIKFTATTKELKLNETFTFKANTYGISDKISWSVSDEKIASIDSSTGKVKAKAGGEVTVTAKAGKYKKTYKLTIGKLTAEGIYKKCSPSTVEIIAKYDNEYLNSQGSGFFIDKGVVVTNYHVIEGSTNIVITTSNNKKYKVNKILGYDKELDIAILSIPTNNTSLVINKKGAKVGEVIYALGSPFGLTGTLTEGIVSSASRILDGANFMQISASISQGNSGGPLINAYGEVIGINTLTYYDGQNINFSLNIAQLDKVDTSKPLTMTEYAEKYKSELIEELYEEQIIVEDDALSTSMETCQTIPIGFCAIGSTETPDNLIDYYKITLETPGILHLALSSSSLFLKGDIMSLSFTLLNKDGTIAYQSTLYKDDDEDMDEYAMWIIDTELPAGDYYLEVKLDSNYKDGTNSYFVFYSED</sequence>
<dbReference type="GO" id="GO:0006508">
    <property type="term" value="P:proteolysis"/>
    <property type="evidence" value="ECO:0007669"/>
    <property type="project" value="UniProtKB-KW"/>
</dbReference>
<dbReference type="InterPro" id="IPR009003">
    <property type="entry name" value="Peptidase_S1_PA"/>
</dbReference>
<dbReference type="Pfam" id="PF02368">
    <property type="entry name" value="Big_2"/>
    <property type="match status" value="2"/>
</dbReference>
<dbReference type="InterPro" id="IPR001940">
    <property type="entry name" value="Peptidase_S1C"/>
</dbReference>
<comment type="similarity">
    <text evidence="1">Belongs to the peptidase S1C family.</text>
</comment>
<name>A0A3D2X2D2_9FIRM</name>
<comment type="caution">
    <text evidence="5">The sequence shown here is derived from an EMBL/GenBank/DDBJ whole genome shotgun (WGS) entry which is preliminary data.</text>
</comment>
<accession>A0A3D2X2D2</accession>
<evidence type="ECO:0000313" key="6">
    <source>
        <dbReference type="Proteomes" id="UP000262969"/>
    </source>
</evidence>
<dbReference type="GO" id="GO:0004252">
    <property type="term" value="F:serine-type endopeptidase activity"/>
    <property type="evidence" value="ECO:0007669"/>
    <property type="project" value="InterPro"/>
</dbReference>
<dbReference type="AlphaFoldDB" id="A0A3D2X2D2"/>
<protein>
    <recommendedName>
        <fullName evidence="4">BIG2 domain-containing protein</fullName>
    </recommendedName>
</protein>
<dbReference type="InterPro" id="IPR051201">
    <property type="entry name" value="Chloro_Bact_Ser_Proteases"/>
</dbReference>
<evidence type="ECO:0000259" key="4">
    <source>
        <dbReference type="SMART" id="SM00635"/>
    </source>
</evidence>
<feature type="domain" description="BIG2" evidence="4">
    <location>
        <begin position="119"/>
        <end position="193"/>
    </location>
</feature>
<dbReference type="PANTHER" id="PTHR43343:SF3">
    <property type="entry name" value="PROTEASE DO-LIKE 8, CHLOROPLASTIC"/>
    <property type="match status" value="1"/>
</dbReference>
<dbReference type="SUPFAM" id="SSF49373">
    <property type="entry name" value="Invasin/intimin cell-adhesion fragments"/>
    <property type="match status" value="2"/>
</dbReference>
<dbReference type="InterPro" id="IPR043504">
    <property type="entry name" value="Peptidase_S1_PA_chymotrypsin"/>
</dbReference>
<evidence type="ECO:0000313" key="5">
    <source>
        <dbReference type="EMBL" id="HCL00867.1"/>
    </source>
</evidence>
<evidence type="ECO:0000256" key="2">
    <source>
        <dbReference type="ARBA" id="ARBA00022670"/>
    </source>
</evidence>
<evidence type="ECO:0000256" key="3">
    <source>
        <dbReference type="ARBA" id="ARBA00022801"/>
    </source>
</evidence>
<feature type="domain" description="BIG2" evidence="4">
    <location>
        <begin position="38"/>
        <end position="113"/>
    </location>
</feature>
<dbReference type="SUPFAM" id="SSF50494">
    <property type="entry name" value="Trypsin-like serine proteases"/>
    <property type="match status" value="1"/>
</dbReference>
<dbReference type="EMBL" id="DPVV01000016">
    <property type="protein sequence ID" value="HCL00867.1"/>
    <property type="molecule type" value="Genomic_DNA"/>
</dbReference>
<reference evidence="5 6" key="1">
    <citation type="journal article" date="2018" name="Nat. Biotechnol.">
        <title>A standardized bacterial taxonomy based on genome phylogeny substantially revises the tree of life.</title>
        <authorList>
            <person name="Parks D.H."/>
            <person name="Chuvochina M."/>
            <person name="Waite D.W."/>
            <person name="Rinke C."/>
            <person name="Skarshewski A."/>
            <person name="Chaumeil P.A."/>
            <person name="Hugenholtz P."/>
        </authorList>
    </citation>
    <scope>NUCLEOTIDE SEQUENCE [LARGE SCALE GENOMIC DNA]</scope>
    <source>
        <strain evidence="5">UBA11728</strain>
    </source>
</reference>
<proteinExistence type="inferred from homology"/>
<dbReference type="PRINTS" id="PR00834">
    <property type="entry name" value="PROTEASES2C"/>
</dbReference>